<gene>
    <name evidence="1" type="ORF">AN2V17_40520</name>
</gene>
<protein>
    <submittedName>
        <fullName evidence="1">FtsX-like permease family protein</fullName>
    </submittedName>
</protein>
<reference evidence="1" key="1">
    <citation type="submission" date="2023-09" db="EMBL/GenBank/DDBJ databases">
        <title>Vallitalea sediminicola and Vallitalea maricola sp. nov., anaerobic bacteria isolated from marine sediment.</title>
        <authorList>
            <person name="Hirano S."/>
            <person name="Maeda A."/>
            <person name="Terahara T."/>
            <person name="Mori K."/>
            <person name="Hamada M."/>
            <person name="Matsumoto R."/>
            <person name="Kobayashi T."/>
        </authorList>
    </citation>
    <scope>NUCLEOTIDE SEQUENCE</scope>
    <source>
        <strain evidence="1">AN17-2</strain>
    </source>
</reference>
<dbReference type="Proteomes" id="UP001374599">
    <property type="component" value="Unassembled WGS sequence"/>
</dbReference>
<evidence type="ECO:0000313" key="2">
    <source>
        <dbReference type="Proteomes" id="UP001374599"/>
    </source>
</evidence>
<name>A0ACB5UP96_9FIRM</name>
<organism evidence="1 2">
    <name type="scientific">Vallitalea maricola</name>
    <dbReference type="NCBI Taxonomy" id="3074433"/>
    <lineage>
        <taxon>Bacteria</taxon>
        <taxon>Bacillati</taxon>
        <taxon>Bacillota</taxon>
        <taxon>Clostridia</taxon>
        <taxon>Lachnospirales</taxon>
        <taxon>Vallitaleaceae</taxon>
        <taxon>Vallitalea</taxon>
    </lineage>
</organism>
<accession>A0ACB5UP96</accession>
<proteinExistence type="predicted"/>
<evidence type="ECO:0000313" key="1">
    <source>
        <dbReference type="EMBL" id="GMQ64812.1"/>
    </source>
</evidence>
<sequence length="774" mass="88421">MGIEYVIAKSNLKVNRQKSLLSIIAIMLTTVLFTSVGIICIKNYVEQKNMIEHLYGKNHGRISELRREDIDFIQKQAQLGEYAFVGKSIVDKNYISIEYKDPMLQKLNLIDIDLIEGKVPEAENEIMLDKEAIELLGYSPKIGEHIKLDYIIEDKHCETEFILVGITQARENFKLKGIYFAGVSLTFLENHVKKEDLRFTAYIRFNEKLSITEINAKFSQIIENINVDKKYLRVNEFYLNTKVVEPSSALFVIVIILIIFTCAFLIIYNIFNISVIHNIKAYGKIIAIGGNKRQMKKIVFFEGSILSAIAIPIGVAIAYVINFIIINRLISKNPIEFSGYYLMVILMSVAISYITVFISILKPMKIASRISPIEAIRHNGKYKTKKRKKYYKQLTVFRLMLINIFSHKKRTVLTLMSMCFSSILILIASAFMNSVKPEDIAYKSVGADFIIKLHNYTEEESKTVIKLNQLQLNNPLDKSLIQHIQSIDGIKNVKIQKKVRAKLGEDSLFDSVSCIPQEEFDHLLGKAPVHDKNILLIGEDANVFYSFSDGQVLNVVIYDGNRKLEEQFIVHIIEENGLFVSEDIMSKLIETNINFNISMNIDRKKYEDINRELRSLVDKNDNLYIISYFDTLEVVKKALHTKSVLMYGLAIVVTIIGFINYINTMSASILARKKEIGILQAVGLSNRQLNNLVELESLFYIIITIFTGLTIGNVSGYIICNKANDLMGGLTYSYPYIQSCLFVALMLIGHIVVMKIIKINLFKDSLVNRIRFSE</sequence>
<comment type="caution">
    <text evidence="1">The sequence shown here is derived from an EMBL/GenBank/DDBJ whole genome shotgun (WGS) entry which is preliminary data.</text>
</comment>
<keyword evidence="2" id="KW-1185">Reference proteome</keyword>
<dbReference type="EMBL" id="BTPU01000082">
    <property type="protein sequence ID" value="GMQ64812.1"/>
    <property type="molecule type" value="Genomic_DNA"/>
</dbReference>